<keyword evidence="2" id="KW-1185">Reference proteome</keyword>
<evidence type="ECO:0000313" key="2">
    <source>
        <dbReference type="Proteomes" id="UP000005801"/>
    </source>
</evidence>
<dbReference type="EMBL" id="ABCS01000007">
    <property type="protein sequence ID" value="EDM80822.1"/>
    <property type="molecule type" value="Genomic_DNA"/>
</dbReference>
<gene>
    <name evidence="1" type="ORF">PPSIR1_27968</name>
</gene>
<reference evidence="1 2" key="1">
    <citation type="submission" date="2007-06" db="EMBL/GenBank/DDBJ databases">
        <authorList>
            <person name="Shimkets L."/>
            <person name="Ferriera S."/>
            <person name="Johnson J."/>
            <person name="Kravitz S."/>
            <person name="Beeson K."/>
            <person name="Sutton G."/>
            <person name="Rogers Y.-H."/>
            <person name="Friedman R."/>
            <person name="Frazier M."/>
            <person name="Venter J.C."/>
        </authorList>
    </citation>
    <scope>NUCLEOTIDE SEQUENCE [LARGE SCALE GENOMIC DNA]</scope>
    <source>
        <strain evidence="1 2">SIR-1</strain>
    </source>
</reference>
<sequence length="38" mass="3782">MVAPASGGVDSLTVSESWAWGGEGVASSTTAKIDRDGE</sequence>
<dbReference type="STRING" id="391625.PPSIR1_27968"/>
<proteinExistence type="predicted"/>
<evidence type="ECO:0000313" key="1">
    <source>
        <dbReference type="EMBL" id="EDM80822.1"/>
    </source>
</evidence>
<accession>A6FZL6</accession>
<organism evidence="1 2">
    <name type="scientific">Plesiocystis pacifica SIR-1</name>
    <dbReference type="NCBI Taxonomy" id="391625"/>
    <lineage>
        <taxon>Bacteria</taxon>
        <taxon>Pseudomonadati</taxon>
        <taxon>Myxococcota</taxon>
        <taxon>Polyangia</taxon>
        <taxon>Nannocystales</taxon>
        <taxon>Nannocystaceae</taxon>
        <taxon>Plesiocystis</taxon>
    </lineage>
</organism>
<comment type="caution">
    <text evidence="1">The sequence shown here is derived from an EMBL/GenBank/DDBJ whole genome shotgun (WGS) entry which is preliminary data.</text>
</comment>
<dbReference type="AlphaFoldDB" id="A6FZL6"/>
<name>A6FZL6_9BACT</name>
<protein>
    <submittedName>
        <fullName evidence="1">Uncharacterized protein</fullName>
    </submittedName>
</protein>
<dbReference type="Proteomes" id="UP000005801">
    <property type="component" value="Unassembled WGS sequence"/>
</dbReference>